<keyword evidence="5" id="KW-0443">Lipid metabolism</keyword>
<dbReference type="Pfam" id="PF04116">
    <property type="entry name" value="FA_hydroxylase"/>
    <property type="match status" value="1"/>
</dbReference>
<dbReference type="Proteomes" id="UP000295741">
    <property type="component" value="Unassembled WGS sequence"/>
</dbReference>
<keyword evidence="4" id="KW-0560">Oxidoreductase</keyword>
<dbReference type="PANTHER" id="PTHR21624">
    <property type="entry name" value="STEROL DESATURASE-RELATED PROTEIN"/>
    <property type="match status" value="1"/>
</dbReference>
<dbReference type="GO" id="GO:0006643">
    <property type="term" value="P:membrane lipid metabolic process"/>
    <property type="evidence" value="ECO:0007669"/>
    <property type="project" value="TreeGrafter"/>
</dbReference>
<dbReference type="GO" id="GO:0005506">
    <property type="term" value="F:iron ion binding"/>
    <property type="evidence" value="ECO:0007669"/>
    <property type="project" value="InterPro"/>
</dbReference>
<dbReference type="GO" id="GO:0012505">
    <property type="term" value="C:endomembrane system"/>
    <property type="evidence" value="ECO:0007669"/>
    <property type="project" value="UniProtKB-SubCell"/>
</dbReference>
<feature type="transmembrane region" description="Helical" evidence="7">
    <location>
        <begin position="348"/>
        <end position="368"/>
    </location>
</feature>
<proteinExistence type="predicted"/>
<protein>
    <submittedName>
        <fullName evidence="9">Sterol desaturase/sphingolipid hydroxylase (Fatty acid hydroxylase superfamily)</fullName>
    </submittedName>
</protein>
<accession>A0A4R6IVA3</accession>
<feature type="transmembrane region" description="Helical" evidence="7">
    <location>
        <begin position="298"/>
        <end position="316"/>
    </location>
</feature>
<dbReference type="PANTHER" id="PTHR21624:SF1">
    <property type="entry name" value="ALKYLGLYCEROL MONOOXYGENASE"/>
    <property type="match status" value="1"/>
</dbReference>
<dbReference type="GO" id="GO:0008610">
    <property type="term" value="P:lipid biosynthetic process"/>
    <property type="evidence" value="ECO:0007669"/>
    <property type="project" value="InterPro"/>
</dbReference>
<evidence type="ECO:0000256" key="2">
    <source>
        <dbReference type="ARBA" id="ARBA00022692"/>
    </source>
</evidence>
<comment type="caution">
    <text evidence="9">The sequence shown here is derived from an EMBL/GenBank/DDBJ whole genome shotgun (WGS) entry which is preliminary data.</text>
</comment>
<dbReference type="InterPro" id="IPR051689">
    <property type="entry name" value="Sterol_desaturase/TMEM195"/>
</dbReference>
<evidence type="ECO:0000313" key="10">
    <source>
        <dbReference type="Proteomes" id="UP000295741"/>
    </source>
</evidence>
<sequence>MIKINILALAVPFFIGFILLEYFVSQKRKKKLHQFEESIANLNVGIAERVTDLLTTGAFYFVFSWIYNNYAIFDIHPGFLSWVMIFLVTDFVWYWYHRFGHKVNLFWSVHVVHHQSDDFNYTVSTRITIFQAVARGLFWSVLPLLGFPPDMIAVFLIIHGVYPFFTHTQLVGKLGWLEYVFVTPSHHRVHHSSNPEYLDKNYGDILIVWDKLLGTFAEEKEEPKYGLTKPLNSYSFLWQHFHFQLEMLLALREAKGIKAKLKVLFGKPDDIDPVHREYLEEKLLNRNKQPIQLALQRLILLNTVITLIVLFFTLLLTEYVTTQQQILLCVFILLSIINSGAMIEQKRWVFYLDYFRLLVVGLICYTFIPSDSMLLSITILWLLPLFFYKSTQKKYYAYLYNG</sequence>
<name>A0A4R6IVA3_9BACT</name>
<keyword evidence="10" id="KW-1185">Reference proteome</keyword>
<gene>
    <name evidence="9" type="ORF">BC659_1881</name>
</gene>
<dbReference type="InterPro" id="IPR006694">
    <property type="entry name" value="Fatty_acid_hydroxylase"/>
</dbReference>
<dbReference type="GO" id="GO:0050479">
    <property type="term" value="F:glyceryl-ether monooxygenase activity"/>
    <property type="evidence" value="ECO:0007669"/>
    <property type="project" value="TreeGrafter"/>
</dbReference>
<evidence type="ECO:0000256" key="6">
    <source>
        <dbReference type="ARBA" id="ARBA00023136"/>
    </source>
</evidence>
<organism evidence="9 10">
    <name type="scientific">Sediminibacterium goheungense</name>
    <dbReference type="NCBI Taxonomy" id="1086393"/>
    <lineage>
        <taxon>Bacteria</taxon>
        <taxon>Pseudomonadati</taxon>
        <taxon>Bacteroidota</taxon>
        <taxon>Chitinophagia</taxon>
        <taxon>Chitinophagales</taxon>
        <taxon>Chitinophagaceae</taxon>
        <taxon>Sediminibacterium</taxon>
    </lineage>
</organism>
<keyword evidence="3 7" id="KW-1133">Transmembrane helix</keyword>
<reference evidence="9 10" key="1">
    <citation type="submission" date="2019-03" db="EMBL/GenBank/DDBJ databases">
        <title>Genomic Encyclopedia of Archaeal and Bacterial Type Strains, Phase II (KMG-II): from individual species to whole genera.</title>
        <authorList>
            <person name="Goeker M."/>
        </authorList>
    </citation>
    <scope>NUCLEOTIDE SEQUENCE [LARGE SCALE GENOMIC DNA]</scope>
    <source>
        <strain evidence="9 10">DSM 28323</strain>
    </source>
</reference>
<evidence type="ECO:0000256" key="7">
    <source>
        <dbReference type="SAM" id="Phobius"/>
    </source>
</evidence>
<feature type="transmembrane region" description="Helical" evidence="7">
    <location>
        <begin position="322"/>
        <end position="341"/>
    </location>
</feature>
<dbReference type="GO" id="GO:0016020">
    <property type="term" value="C:membrane"/>
    <property type="evidence" value="ECO:0007669"/>
    <property type="project" value="GOC"/>
</dbReference>
<comment type="subcellular location">
    <subcellularLocation>
        <location evidence="1">Endomembrane system</location>
        <topology evidence="1">Multi-pass membrane protein</topology>
    </subcellularLocation>
</comment>
<keyword evidence="6 7" id="KW-0472">Membrane</keyword>
<feature type="domain" description="Fatty acid hydroxylase" evidence="8">
    <location>
        <begin position="82"/>
        <end position="215"/>
    </location>
</feature>
<dbReference type="RefSeq" id="WP_211340761.1">
    <property type="nucleotide sequence ID" value="NZ_SNWP01000011.1"/>
</dbReference>
<feature type="transmembrane region" description="Helical" evidence="7">
    <location>
        <begin position="46"/>
        <end position="67"/>
    </location>
</feature>
<dbReference type="AlphaFoldDB" id="A0A4R6IVA3"/>
<evidence type="ECO:0000256" key="4">
    <source>
        <dbReference type="ARBA" id="ARBA00023002"/>
    </source>
</evidence>
<evidence type="ECO:0000256" key="1">
    <source>
        <dbReference type="ARBA" id="ARBA00004127"/>
    </source>
</evidence>
<keyword evidence="2 7" id="KW-0812">Transmembrane</keyword>
<feature type="transmembrane region" description="Helical" evidence="7">
    <location>
        <begin position="79"/>
        <end position="96"/>
    </location>
</feature>
<feature type="transmembrane region" description="Helical" evidence="7">
    <location>
        <begin position="6"/>
        <end position="25"/>
    </location>
</feature>
<evidence type="ECO:0000259" key="8">
    <source>
        <dbReference type="Pfam" id="PF04116"/>
    </source>
</evidence>
<dbReference type="EMBL" id="SNWP01000011">
    <property type="protein sequence ID" value="TDO26573.1"/>
    <property type="molecule type" value="Genomic_DNA"/>
</dbReference>
<evidence type="ECO:0000313" key="9">
    <source>
        <dbReference type="EMBL" id="TDO26573.1"/>
    </source>
</evidence>
<evidence type="ECO:0000256" key="3">
    <source>
        <dbReference type="ARBA" id="ARBA00022989"/>
    </source>
</evidence>
<evidence type="ECO:0000256" key="5">
    <source>
        <dbReference type="ARBA" id="ARBA00023098"/>
    </source>
</evidence>